<keyword evidence="4" id="KW-1185">Reference proteome</keyword>
<evidence type="ECO:0000259" key="2">
    <source>
        <dbReference type="Pfam" id="PF20411"/>
    </source>
</evidence>
<feature type="region of interest" description="Disordered" evidence="1">
    <location>
        <begin position="416"/>
        <end position="498"/>
    </location>
</feature>
<proteinExistence type="predicted"/>
<dbReference type="STRING" id="1328759.A0A5C2RVR0"/>
<accession>A0A5C2RVR0</accession>
<organism evidence="3 4">
    <name type="scientific">Lentinus tigrinus ALCF2SS1-6</name>
    <dbReference type="NCBI Taxonomy" id="1328759"/>
    <lineage>
        <taxon>Eukaryota</taxon>
        <taxon>Fungi</taxon>
        <taxon>Dikarya</taxon>
        <taxon>Basidiomycota</taxon>
        <taxon>Agaricomycotina</taxon>
        <taxon>Agaricomycetes</taxon>
        <taxon>Polyporales</taxon>
        <taxon>Polyporaceae</taxon>
        <taxon>Lentinus</taxon>
    </lineage>
</organism>
<feature type="compositionally biased region" description="Basic residues" evidence="1">
    <location>
        <begin position="434"/>
        <end position="445"/>
    </location>
</feature>
<feature type="compositionally biased region" description="Basic and acidic residues" evidence="1">
    <location>
        <begin position="423"/>
        <end position="433"/>
    </location>
</feature>
<evidence type="ECO:0000313" key="4">
    <source>
        <dbReference type="Proteomes" id="UP000313359"/>
    </source>
</evidence>
<evidence type="ECO:0000256" key="1">
    <source>
        <dbReference type="SAM" id="MobiDB-lite"/>
    </source>
</evidence>
<sequence length="498" mass="57105">MALPTLTVKLEDNDQTIHHRPESFPHVKSNHGDLVSLLEKRGVTPDPHEQSAKAEDWKTGITLVDDTYYNQEPEDLGPVDAGPQAAISNTIIREGKTLARVEVVLPRWSDVLRCKLHQARSQPRHPPPLDAPNTAAVNFSDGVDIKMEPCEDSKPLSAELERHDAAHVAWAIQDMRHPDVKVKKELLLSDEYLLYTLTWEGINHRYRIPVPQEIAEFPLPRAYIVHLYGGNLQSIFTEPRKDLVEWHGLKDWAFLTLDWNPHAPTRPGCSGLFFCGARQNTDDMPDPMRTFVRIQPGKWVYMGQYRFRPGKSLTAEHWKQQSALVRRTWTRAYMVKGYGMRTRIWLRRQKGSDYKLTEADYAGLESKQNEIKATVTEEDINAAFDRGEEEMGVYTMTCVGYDEEFIRLLVRNLHRWDPPAPKTKQDASGAEKRQSRKGMGSKRKPISVESETEESDKSADEPWIGEEEDEDVKVPVSVPTQEPERRSARKRVKRVRTS</sequence>
<name>A0A5C2RVR0_9APHY</name>
<dbReference type="OrthoDB" id="3176940at2759"/>
<protein>
    <recommendedName>
        <fullName evidence="2">DUF6697 domain-containing protein</fullName>
    </recommendedName>
</protein>
<dbReference type="InterPro" id="IPR046520">
    <property type="entry name" value="DUF6697"/>
</dbReference>
<feature type="compositionally biased region" description="Basic residues" evidence="1">
    <location>
        <begin position="487"/>
        <end position="498"/>
    </location>
</feature>
<dbReference type="AlphaFoldDB" id="A0A5C2RVR0"/>
<feature type="domain" description="DUF6697" evidence="2">
    <location>
        <begin position="219"/>
        <end position="411"/>
    </location>
</feature>
<dbReference type="EMBL" id="ML122298">
    <property type="protein sequence ID" value="RPD55119.1"/>
    <property type="molecule type" value="Genomic_DNA"/>
</dbReference>
<reference evidence="3" key="1">
    <citation type="journal article" date="2018" name="Genome Biol. Evol.">
        <title>Genomics and development of Lentinus tigrinus, a white-rot wood-decaying mushroom with dimorphic fruiting bodies.</title>
        <authorList>
            <person name="Wu B."/>
            <person name="Xu Z."/>
            <person name="Knudson A."/>
            <person name="Carlson A."/>
            <person name="Chen N."/>
            <person name="Kovaka S."/>
            <person name="LaButti K."/>
            <person name="Lipzen A."/>
            <person name="Pennachio C."/>
            <person name="Riley R."/>
            <person name="Schakwitz W."/>
            <person name="Umezawa K."/>
            <person name="Ohm R.A."/>
            <person name="Grigoriev I.V."/>
            <person name="Nagy L.G."/>
            <person name="Gibbons J."/>
            <person name="Hibbett D."/>
        </authorList>
    </citation>
    <scope>NUCLEOTIDE SEQUENCE [LARGE SCALE GENOMIC DNA]</scope>
    <source>
        <strain evidence="3">ALCF2SS1-6</strain>
    </source>
</reference>
<gene>
    <name evidence="3" type="ORF">L227DRAFT_313929</name>
</gene>
<dbReference type="Proteomes" id="UP000313359">
    <property type="component" value="Unassembled WGS sequence"/>
</dbReference>
<evidence type="ECO:0000313" key="3">
    <source>
        <dbReference type="EMBL" id="RPD55119.1"/>
    </source>
</evidence>
<dbReference type="Pfam" id="PF20411">
    <property type="entry name" value="DUF6697"/>
    <property type="match status" value="1"/>
</dbReference>